<accession>K1WLU5</accession>
<dbReference type="OrthoDB" id="194443at2759"/>
<evidence type="ECO:0008006" key="4">
    <source>
        <dbReference type="Google" id="ProtNLM"/>
    </source>
</evidence>
<dbReference type="InterPro" id="IPR011333">
    <property type="entry name" value="SKP1/BTB/POZ_sf"/>
</dbReference>
<evidence type="ECO:0000313" key="2">
    <source>
        <dbReference type="EMBL" id="EKD13257.1"/>
    </source>
</evidence>
<proteinExistence type="predicted"/>
<organism evidence="2 3">
    <name type="scientific">Marssonina brunnea f. sp. multigermtubi (strain MB_m1)</name>
    <name type="common">Marssonina leaf spot fungus</name>
    <dbReference type="NCBI Taxonomy" id="1072389"/>
    <lineage>
        <taxon>Eukaryota</taxon>
        <taxon>Fungi</taxon>
        <taxon>Dikarya</taxon>
        <taxon>Ascomycota</taxon>
        <taxon>Pezizomycotina</taxon>
        <taxon>Leotiomycetes</taxon>
        <taxon>Helotiales</taxon>
        <taxon>Drepanopezizaceae</taxon>
        <taxon>Drepanopeziza</taxon>
    </lineage>
</organism>
<sequence length="316" mass="35762">MSSPNLIPFERAAKGLRKPVMDFTKPSPLVTFTIGKAGQEEVFSIHKRQIEIHAPVVAMVLLQDSLQLRLCDVEVQVFGMMAHWFYAQEVSLAVLDRNKKSKKLLATHLLPLAKLYNLANVFVMPALQNAVMDSLVPMLDKTNVATISEFAMRVYLDGKAAGTPMRALAIYYAAQSFTPEVLAAIQETAPRDLLFDMSMAYIRHNDLVHNSNLYHLTDPTKFYLKVDGVALDMFNDEEDEHGFERFDEYEEIQELGYDEDGEKETAADTIQTSDHGSERQFGEDFEIARVKNSKVSTKFLGYMEGDDGEEITVWME</sequence>
<feature type="region of interest" description="Disordered" evidence="1">
    <location>
        <begin position="257"/>
        <end position="283"/>
    </location>
</feature>
<name>K1WLU5_MARBU</name>
<protein>
    <recommendedName>
        <fullName evidence="4">BTB domain-containing protein</fullName>
    </recommendedName>
</protein>
<keyword evidence="3" id="KW-1185">Reference proteome</keyword>
<dbReference type="EMBL" id="JH921451">
    <property type="protein sequence ID" value="EKD13257.1"/>
    <property type="molecule type" value="Genomic_DNA"/>
</dbReference>
<evidence type="ECO:0000256" key="1">
    <source>
        <dbReference type="SAM" id="MobiDB-lite"/>
    </source>
</evidence>
<gene>
    <name evidence="2" type="ORF">MBM_08700</name>
</gene>
<dbReference type="GeneID" id="18764635"/>
<dbReference type="AlphaFoldDB" id="K1WLU5"/>
<dbReference type="Proteomes" id="UP000006753">
    <property type="component" value="Unassembled WGS sequence"/>
</dbReference>
<dbReference type="Gene3D" id="3.30.710.10">
    <property type="entry name" value="Potassium Channel Kv1.1, Chain A"/>
    <property type="match status" value="1"/>
</dbReference>
<evidence type="ECO:0000313" key="3">
    <source>
        <dbReference type="Proteomes" id="UP000006753"/>
    </source>
</evidence>
<reference evidence="2 3" key="1">
    <citation type="journal article" date="2012" name="BMC Genomics">
        <title>Sequencing the genome of Marssonina brunnea reveals fungus-poplar co-evolution.</title>
        <authorList>
            <person name="Zhu S."/>
            <person name="Cao Y.-Z."/>
            <person name="Jiang C."/>
            <person name="Tan B.-Y."/>
            <person name="Wang Z."/>
            <person name="Feng S."/>
            <person name="Zhang L."/>
            <person name="Su X.-H."/>
            <person name="Brejova B."/>
            <person name="Vinar T."/>
            <person name="Xu M."/>
            <person name="Wang M.-X."/>
            <person name="Zhang S.-G."/>
            <person name="Huang M.-R."/>
            <person name="Wu R."/>
            <person name="Zhou Y."/>
        </authorList>
    </citation>
    <scope>NUCLEOTIDE SEQUENCE [LARGE SCALE GENOMIC DNA]</scope>
    <source>
        <strain evidence="2 3">MB_m1</strain>
    </source>
</reference>
<dbReference type="HOGENOM" id="CLU_880221_0_0_1"/>
<dbReference type="InParanoid" id="K1WLU5"/>
<dbReference type="KEGG" id="mbe:MBM_08700"/>
<dbReference type="RefSeq" id="XP_007296589.1">
    <property type="nucleotide sequence ID" value="XM_007296527.1"/>
</dbReference>